<keyword evidence="2 4" id="KW-0378">Hydrolase</keyword>
<dbReference type="Pfam" id="PF00293">
    <property type="entry name" value="NUDIX"/>
    <property type="match status" value="1"/>
</dbReference>
<protein>
    <submittedName>
        <fullName evidence="4">NUDIX hydrolase</fullName>
        <ecNumber evidence="4">3.6.-.-</ecNumber>
    </submittedName>
</protein>
<name>A0ABV1HCA2_9FIRM</name>
<dbReference type="Gene3D" id="3.90.79.10">
    <property type="entry name" value="Nucleoside Triphosphate Pyrophosphohydrolase"/>
    <property type="match status" value="1"/>
</dbReference>
<proteinExistence type="predicted"/>
<organism evidence="4 5">
    <name type="scientific">Maccoyibacter intestinihominis</name>
    <dbReference type="NCBI Taxonomy" id="3133499"/>
    <lineage>
        <taxon>Bacteria</taxon>
        <taxon>Bacillati</taxon>
        <taxon>Bacillota</taxon>
        <taxon>Clostridia</taxon>
        <taxon>Lachnospirales</taxon>
        <taxon>Lachnospiraceae</taxon>
        <taxon>Maccoyibacter</taxon>
    </lineage>
</organism>
<accession>A0ABV1HCA2</accession>
<dbReference type="SUPFAM" id="SSF55811">
    <property type="entry name" value="Nudix"/>
    <property type="match status" value="1"/>
</dbReference>
<feature type="domain" description="Nudix hydrolase" evidence="3">
    <location>
        <begin position="40"/>
        <end position="170"/>
    </location>
</feature>
<gene>
    <name evidence="4" type="ORF">WMO43_05535</name>
</gene>
<evidence type="ECO:0000259" key="3">
    <source>
        <dbReference type="PROSITE" id="PS51462"/>
    </source>
</evidence>
<evidence type="ECO:0000313" key="4">
    <source>
        <dbReference type="EMBL" id="MEQ2557340.1"/>
    </source>
</evidence>
<evidence type="ECO:0000256" key="2">
    <source>
        <dbReference type="ARBA" id="ARBA00022801"/>
    </source>
</evidence>
<evidence type="ECO:0000256" key="1">
    <source>
        <dbReference type="ARBA" id="ARBA00001946"/>
    </source>
</evidence>
<keyword evidence="5" id="KW-1185">Reference proteome</keyword>
<dbReference type="InterPro" id="IPR015797">
    <property type="entry name" value="NUDIX_hydrolase-like_dom_sf"/>
</dbReference>
<comment type="cofactor">
    <cofactor evidence="1">
        <name>Mg(2+)</name>
        <dbReference type="ChEBI" id="CHEBI:18420"/>
    </cofactor>
</comment>
<dbReference type="PANTHER" id="PTHR11839:SF18">
    <property type="entry name" value="NUDIX HYDROLASE DOMAIN-CONTAINING PROTEIN"/>
    <property type="match status" value="1"/>
</dbReference>
<dbReference type="InterPro" id="IPR000086">
    <property type="entry name" value="NUDIX_hydrolase_dom"/>
</dbReference>
<dbReference type="RefSeq" id="WP_177962111.1">
    <property type="nucleotide sequence ID" value="NZ_JBBMEX010000004.1"/>
</dbReference>
<sequence>MEHGIKRLNRELIRRGAILNIYKDTMRLPNGEIEEWDYIEHRMGAAAVVAVPEPGKVLMVHQYRPALERMTLEIPAGSRDSVTEDTKVCAARELEEETGYRAGKLTKLLSLKTTVAFCNEFIDVYLAEELTKTQQHLDAGEEIEIEVFSIEELTKRIYAGEIQDSKTVAGLLAYQNLYTKK</sequence>
<comment type="caution">
    <text evidence="4">The sequence shown here is derived from an EMBL/GenBank/DDBJ whole genome shotgun (WGS) entry which is preliminary data.</text>
</comment>
<dbReference type="PROSITE" id="PS51462">
    <property type="entry name" value="NUDIX"/>
    <property type="match status" value="1"/>
</dbReference>
<dbReference type="EC" id="3.6.-.-" evidence="4"/>
<dbReference type="Proteomes" id="UP001454489">
    <property type="component" value="Unassembled WGS sequence"/>
</dbReference>
<dbReference type="GO" id="GO:0016787">
    <property type="term" value="F:hydrolase activity"/>
    <property type="evidence" value="ECO:0007669"/>
    <property type="project" value="UniProtKB-KW"/>
</dbReference>
<evidence type="ECO:0000313" key="5">
    <source>
        <dbReference type="Proteomes" id="UP001454489"/>
    </source>
</evidence>
<reference evidence="4 5" key="1">
    <citation type="submission" date="2024-03" db="EMBL/GenBank/DDBJ databases">
        <title>Human intestinal bacterial collection.</title>
        <authorList>
            <person name="Pauvert C."/>
            <person name="Hitch T.C.A."/>
            <person name="Clavel T."/>
        </authorList>
    </citation>
    <scope>NUCLEOTIDE SEQUENCE [LARGE SCALE GENOMIC DNA]</scope>
    <source>
        <strain evidence="4 5">CLA-AA-H185</strain>
    </source>
</reference>
<dbReference type="CDD" id="cd03424">
    <property type="entry name" value="NUDIX_ADPRase_Nudt5_UGPPase_Nudt14"/>
    <property type="match status" value="1"/>
</dbReference>
<dbReference type="PANTHER" id="PTHR11839">
    <property type="entry name" value="UDP/ADP-SUGAR PYROPHOSPHATASE"/>
    <property type="match status" value="1"/>
</dbReference>
<dbReference type="EMBL" id="JBBMEX010000004">
    <property type="protein sequence ID" value="MEQ2557340.1"/>
    <property type="molecule type" value="Genomic_DNA"/>
</dbReference>